<sequence>MSFVNSATAYLPLSSLFTSQSNLRSLISSAQSSMQSQIRAYKTSGYKWTGPRDQADDTVLKSYQSIYTTITNDLYSSPSSGQIEALIVLAQPDTIVLHAAIQHPLSMGRMYITSRDVFVSPIWVLPISKITWIWGREGVNMLNQLVTSSSSPLSQFISDRTNPPANANTSDGD</sequence>
<organism evidence="2 3">
    <name type="scientific">Dendrothele bispora (strain CBS 962.96)</name>
    <dbReference type="NCBI Taxonomy" id="1314807"/>
    <lineage>
        <taxon>Eukaryota</taxon>
        <taxon>Fungi</taxon>
        <taxon>Dikarya</taxon>
        <taxon>Basidiomycota</taxon>
        <taxon>Agaricomycotina</taxon>
        <taxon>Agaricomycetes</taxon>
        <taxon>Agaricomycetidae</taxon>
        <taxon>Agaricales</taxon>
        <taxon>Agaricales incertae sedis</taxon>
        <taxon>Dendrothele</taxon>
    </lineage>
</organism>
<evidence type="ECO:0000313" key="3">
    <source>
        <dbReference type="Proteomes" id="UP000297245"/>
    </source>
</evidence>
<evidence type="ECO:0000256" key="1">
    <source>
        <dbReference type="SAM" id="MobiDB-lite"/>
    </source>
</evidence>
<feature type="region of interest" description="Disordered" evidence="1">
    <location>
        <begin position="153"/>
        <end position="173"/>
    </location>
</feature>
<name>A0A4S8LTV5_DENBC</name>
<dbReference type="EMBL" id="ML179268">
    <property type="protein sequence ID" value="THU92770.1"/>
    <property type="molecule type" value="Genomic_DNA"/>
</dbReference>
<evidence type="ECO:0000313" key="2">
    <source>
        <dbReference type="EMBL" id="THU92770.1"/>
    </source>
</evidence>
<reference evidence="2 3" key="1">
    <citation type="journal article" date="2019" name="Nat. Ecol. Evol.">
        <title>Megaphylogeny resolves global patterns of mushroom evolution.</title>
        <authorList>
            <person name="Varga T."/>
            <person name="Krizsan K."/>
            <person name="Foldi C."/>
            <person name="Dima B."/>
            <person name="Sanchez-Garcia M."/>
            <person name="Sanchez-Ramirez S."/>
            <person name="Szollosi G.J."/>
            <person name="Szarkandi J.G."/>
            <person name="Papp V."/>
            <person name="Albert L."/>
            <person name="Andreopoulos W."/>
            <person name="Angelini C."/>
            <person name="Antonin V."/>
            <person name="Barry K.W."/>
            <person name="Bougher N.L."/>
            <person name="Buchanan P."/>
            <person name="Buyck B."/>
            <person name="Bense V."/>
            <person name="Catcheside P."/>
            <person name="Chovatia M."/>
            <person name="Cooper J."/>
            <person name="Damon W."/>
            <person name="Desjardin D."/>
            <person name="Finy P."/>
            <person name="Geml J."/>
            <person name="Haridas S."/>
            <person name="Hughes K."/>
            <person name="Justo A."/>
            <person name="Karasinski D."/>
            <person name="Kautmanova I."/>
            <person name="Kiss B."/>
            <person name="Kocsube S."/>
            <person name="Kotiranta H."/>
            <person name="LaButti K.M."/>
            <person name="Lechner B.E."/>
            <person name="Liimatainen K."/>
            <person name="Lipzen A."/>
            <person name="Lukacs Z."/>
            <person name="Mihaltcheva S."/>
            <person name="Morgado L.N."/>
            <person name="Niskanen T."/>
            <person name="Noordeloos M.E."/>
            <person name="Ohm R.A."/>
            <person name="Ortiz-Santana B."/>
            <person name="Ovrebo C."/>
            <person name="Racz N."/>
            <person name="Riley R."/>
            <person name="Savchenko A."/>
            <person name="Shiryaev A."/>
            <person name="Soop K."/>
            <person name="Spirin V."/>
            <person name="Szebenyi C."/>
            <person name="Tomsovsky M."/>
            <person name="Tulloss R.E."/>
            <person name="Uehling J."/>
            <person name="Grigoriev I.V."/>
            <person name="Vagvolgyi C."/>
            <person name="Papp T."/>
            <person name="Martin F.M."/>
            <person name="Miettinen O."/>
            <person name="Hibbett D.S."/>
            <person name="Nagy L.G."/>
        </authorList>
    </citation>
    <scope>NUCLEOTIDE SEQUENCE [LARGE SCALE GENOMIC DNA]</scope>
    <source>
        <strain evidence="2 3">CBS 962.96</strain>
    </source>
</reference>
<proteinExistence type="predicted"/>
<gene>
    <name evidence="2" type="ORF">K435DRAFT_862146</name>
</gene>
<dbReference type="AlphaFoldDB" id="A0A4S8LTV5"/>
<accession>A0A4S8LTV5</accession>
<keyword evidence="3" id="KW-1185">Reference proteome</keyword>
<protein>
    <submittedName>
        <fullName evidence="2">Uncharacterized protein</fullName>
    </submittedName>
</protein>
<dbReference type="Proteomes" id="UP000297245">
    <property type="component" value="Unassembled WGS sequence"/>
</dbReference>